<dbReference type="EMBL" id="BARW01013395">
    <property type="protein sequence ID" value="GAI79461.1"/>
    <property type="molecule type" value="Genomic_DNA"/>
</dbReference>
<name>X1SK01_9ZZZZ</name>
<organism evidence="1">
    <name type="scientific">marine sediment metagenome</name>
    <dbReference type="NCBI Taxonomy" id="412755"/>
    <lineage>
        <taxon>unclassified sequences</taxon>
        <taxon>metagenomes</taxon>
        <taxon>ecological metagenomes</taxon>
    </lineage>
</organism>
<feature type="non-terminal residue" evidence="1">
    <location>
        <position position="149"/>
    </location>
</feature>
<reference evidence="1" key="1">
    <citation type="journal article" date="2014" name="Front. Microbiol.">
        <title>High frequency of phylogenetically diverse reductive dehalogenase-homologous genes in deep subseafloor sedimentary metagenomes.</title>
        <authorList>
            <person name="Kawai M."/>
            <person name="Futagami T."/>
            <person name="Toyoda A."/>
            <person name="Takaki Y."/>
            <person name="Nishi S."/>
            <person name="Hori S."/>
            <person name="Arai W."/>
            <person name="Tsubouchi T."/>
            <person name="Morono Y."/>
            <person name="Uchiyama I."/>
            <person name="Ito T."/>
            <person name="Fujiyama A."/>
            <person name="Inagaki F."/>
            <person name="Takami H."/>
        </authorList>
    </citation>
    <scope>NUCLEOTIDE SEQUENCE</scope>
    <source>
        <strain evidence="1">Expedition CK06-06</strain>
    </source>
</reference>
<gene>
    <name evidence="1" type="ORF">S12H4_24588</name>
</gene>
<feature type="non-terminal residue" evidence="1">
    <location>
        <position position="1"/>
    </location>
</feature>
<dbReference type="AlphaFoldDB" id="X1SK01"/>
<proteinExistence type="predicted"/>
<evidence type="ECO:0000313" key="1">
    <source>
        <dbReference type="EMBL" id="GAI79461.1"/>
    </source>
</evidence>
<comment type="caution">
    <text evidence="1">The sequence shown here is derived from an EMBL/GenBank/DDBJ whole genome shotgun (WGS) entry which is preliminary data.</text>
</comment>
<evidence type="ECO:0008006" key="2">
    <source>
        <dbReference type="Google" id="ProtNLM"/>
    </source>
</evidence>
<accession>X1SK01</accession>
<sequence length="149" mass="16553">RCEEVQESEIVETINSGASPQRVVREADPKLLQPFIEGAKDLERIGVRAITTNCGFLVIFQRKIADAVDIPVFTSSLMQVPLVYQMLKSDQKVGIITVDSRSLTQKHLIAARADSVPTVIVGTEDEEEFTNVMIGDIPRLDIEKTREAN</sequence>
<protein>
    <recommendedName>
        <fullName evidence="2">Aspartate/glutamate racemase family protein</fullName>
    </recommendedName>
</protein>